<dbReference type="PANTHER" id="PTHR19303:SF16">
    <property type="entry name" value="JERKY PROTEIN HOMOLOG-LIKE"/>
    <property type="match status" value="1"/>
</dbReference>
<reference evidence="2 3" key="1">
    <citation type="submission" date="2023-02" db="EMBL/GenBank/DDBJ databases">
        <title>LHISI_Scaffold_Assembly.</title>
        <authorList>
            <person name="Stuart O.P."/>
            <person name="Cleave R."/>
            <person name="Magrath M.J.L."/>
            <person name="Mikheyev A.S."/>
        </authorList>
    </citation>
    <scope>NUCLEOTIDE SEQUENCE [LARGE SCALE GENOMIC DNA]</scope>
    <source>
        <strain evidence="2">Daus_M_001</strain>
        <tissue evidence="2">Leg muscle</tissue>
    </source>
</reference>
<organism evidence="2 3">
    <name type="scientific">Dryococelus australis</name>
    <dbReference type="NCBI Taxonomy" id="614101"/>
    <lineage>
        <taxon>Eukaryota</taxon>
        <taxon>Metazoa</taxon>
        <taxon>Ecdysozoa</taxon>
        <taxon>Arthropoda</taxon>
        <taxon>Hexapoda</taxon>
        <taxon>Insecta</taxon>
        <taxon>Pterygota</taxon>
        <taxon>Neoptera</taxon>
        <taxon>Polyneoptera</taxon>
        <taxon>Phasmatodea</taxon>
        <taxon>Verophasmatodea</taxon>
        <taxon>Anareolatae</taxon>
        <taxon>Phasmatidae</taxon>
        <taxon>Eurycanthinae</taxon>
        <taxon>Dryococelus</taxon>
    </lineage>
</organism>
<protein>
    <recommendedName>
        <fullName evidence="1">DDE-1 domain-containing protein</fullName>
    </recommendedName>
</protein>
<accession>A0ABQ9I7M7</accession>
<evidence type="ECO:0000259" key="1">
    <source>
        <dbReference type="Pfam" id="PF03184"/>
    </source>
</evidence>
<evidence type="ECO:0000313" key="3">
    <source>
        <dbReference type="Proteomes" id="UP001159363"/>
    </source>
</evidence>
<dbReference type="EMBL" id="JARBHB010000002">
    <property type="protein sequence ID" value="KAJ8892269.1"/>
    <property type="molecule type" value="Genomic_DNA"/>
</dbReference>
<keyword evidence="3" id="KW-1185">Reference proteome</keyword>
<dbReference type="Pfam" id="PF03184">
    <property type="entry name" value="DDE_1"/>
    <property type="match status" value="1"/>
</dbReference>
<comment type="caution">
    <text evidence="2">The sequence shown here is derived from an EMBL/GenBank/DDBJ whole genome shotgun (WGS) entry which is preliminary data.</text>
</comment>
<name>A0ABQ9I7M7_9NEOP</name>
<feature type="domain" description="DDE-1" evidence="1">
    <location>
        <begin position="1"/>
        <end position="75"/>
    </location>
</feature>
<proteinExistence type="predicted"/>
<dbReference type="Proteomes" id="UP001159363">
    <property type="component" value="Chromosome 2"/>
</dbReference>
<evidence type="ECO:0000313" key="2">
    <source>
        <dbReference type="EMBL" id="KAJ8892269.1"/>
    </source>
</evidence>
<gene>
    <name evidence="2" type="ORF">PR048_004849</name>
</gene>
<dbReference type="InterPro" id="IPR050863">
    <property type="entry name" value="CenT-Element_Derived"/>
</dbReference>
<dbReference type="InterPro" id="IPR004875">
    <property type="entry name" value="DDE_SF_endonuclease_dom"/>
</dbReference>
<dbReference type="PANTHER" id="PTHR19303">
    <property type="entry name" value="TRANSPOSON"/>
    <property type="match status" value="1"/>
</dbReference>
<sequence length="154" mass="17680">MPVEYTAIKRAWVTTKITTEWFNSFVRQARQHCNSIGLKEDCKNILVMDNCTAHPPAETLSRDSVQVIYLPPNCTLHFLKYCYRSEFLRSFLSDLSGGKTCGLWQGLSTAFLNQLSKMPGTNCGRLLVTQKKMKMSLQNSEDSMFHRNKKCQMN</sequence>